<protein>
    <submittedName>
        <fullName evidence="10">MFS transporter</fullName>
    </submittedName>
</protein>
<feature type="transmembrane region" description="Helical" evidence="9">
    <location>
        <begin position="85"/>
        <end position="105"/>
    </location>
</feature>
<evidence type="ECO:0000313" key="11">
    <source>
        <dbReference type="Proteomes" id="UP001139502"/>
    </source>
</evidence>
<keyword evidence="5 9" id="KW-0812">Transmembrane</keyword>
<dbReference type="PANTHER" id="PTHR23522">
    <property type="entry name" value="BLL5896 PROTEIN"/>
    <property type="match status" value="1"/>
</dbReference>
<dbReference type="InterPro" id="IPR000576">
    <property type="entry name" value="LacY/RafB_perm_fam"/>
</dbReference>
<dbReference type="Gene3D" id="1.20.1250.20">
    <property type="entry name" value="MFS general substrate transporter like domains"/>
    <property type="match status" value="2"/>
</dbReference>
<feature type="transmembrane region" description="Helical" evidence="9">
    <location>
        <begin position="156"/>
        <end position="174"/>
    </location>
</feature>
<keyword evidence="6 9" id="KW-1133">Transmembrane helix</keyword>
<dbReference type="EMBL" id="JANAFB010000023">
    <property type="protein sequence ID" value="MCP3426345.1"/>
    <property type="molecule type" value="Genomic_DNA"/>
</dbReference>
<feature type="transmembrane region" description="Helical" evidence="9">
    <location>
        <begin position="180"/>
        <end position="197"/>
    </location>
</feature>
<evidence type="ECO:0000256" key="6">
    <source>
        <dbReference type="ARBA" id="ARBA00022989"/>
    </source>
</evidence>
<name>A0A9X2HDM1_9MICC</name>
<dbReference type="Proteomes" id="UP001139502">
    <property type="component" value="Unassembled WGS sequence"/>
</dbReference>
<feature type="transmembrane region" description="Helical" evidence="9">
    <location>
        <begin position="301"/>
        <end position="320"/>
    </location>
</feature>
<gene>
    <name evidence="10" type="ORF">NBM05_10115</name>
</gene>
<evidence type="ECO:0000256" key="8">
    <source>
        <dbReference type="SAM" id="MobiDB-lite"/>
    </source>
</evidence>
<comment type="caution">
    <text evidence="10">The sequence shown here is derived from an EMBL/GenBank/DDBJ whole genome shotgun (WGS) entry which is preliminary data.</text>
</comment>
<dbReference type="PRINTS" id="PR00174">
    <property type="entry name" value="LACYSMPORT"/>
</dbReference>
<keyword evidence="7 9" id="KW-0472">Membrane</keyword>
<feature type="transmembrane region" description="Helical" evidence="9">
    <location>
        <begin position="268"/>
        <end position="289"/>
    </location>
</feature>
<dbReference type="GO" id="GO:0015528">
    <property type="term" value="F:lactose:proton symporter activity"/>
    <property type="evidence" value="ECO:0007669"/>
    <property type="project" value="TreeGrafter"/>
</dbReference>
<dbReference type="InterPro" id="IPR036259">
    <property type="entry name" value="MFS_trans_sf"/>
</dbReference>
<dbReference type="GO" id="GO:0030395">
    <property type="term" value="F:lactose binding"/>
    <property type="evidence" value="ECO:0007669"/>
    <property type="project" value="TreeGrafter"/>
</dbReference>
<dbReference type="RefSeq" id="WP_254166943.1">
    <property type="nucleotide sequence ID" value="NZ_JANAFB010000023.1"/>
</dbReference>
<feature type="transmembrane region" description="Helical" evidence="9">
    <location>
        <begin position="111"/>
        <end position="135"/>
    </location>
</feature>
<feature type="compositionally biased region" description="Basic and acidic residues" evidence="8">
    <location>
        <begin position="422"/>
        <end position="440"/>
    </location>
</feature>
<dbReference type="NCBIfam" id="TIGR00882">
    <property type="entry name" value="2A0105"/>
    <property type="match status" value="1"/>
</dbReference>
<reference evidence="10" key="1">
    <citation type="submission" date="2022-06" db="EMBL/GenBank/DDBJ databases">
        <title>Rothia sp. isolated from sandalwood seedling.</title>
        <authorList>
            <person name="Tuikhar N."/>
            <person name="Kirdat K."/>
            <person name="Thorat V."/>
            <person name="Swetha P."/>
            <person name="Padma S."/>
            <person name="Sundararaj R."/>
            <person name="Yadav A."/>
        </authorList>
    </citation>
    <scope>NUCLEOTIDE SEQUENCE</scope>
    <source>
        <strain evidence="10">AR01</strain>
    </source>
</reference>
<keyword evidence="2" id="KW-0813">Transport</keyword>
<feature type="transmembrane region" description="Helical" evidence="9">
    <location>
        <begin position="21"/>
        <end position="41"/>
    </location>
</feature>
<keyword evidence="3" id="KW-1003">Cell membrane</keyword>
<dbReference type="NCBIfam" id="NF007077">
    <property type="entry name" value="PRK09528.1"/>
    <property type="match status" value="1"/>
</dbReference>
<evidence type="ECO:0000256" key="1">
    <source>
        <dbReference type="ARBA" id="ARBA00004429"/>
    </source>
</evidence>
<accession>A0A9X2HDM1</accession>
<dbReference type="PANTHER" id="PTHR23522:SF10">
    <property type="entry name" value="3-PHENYLPROPIONIC ACID TRANSPORTER-RELATED"/>
    <property type="match status" value="1"/>
</dbReference>
<feature type="transmembrane region" description="Helical" evidence="9">
    <location>
        <begin position="53"/>
        <end position="73"/>
    </location>
</feature>
<evidence type="ECO:0000256" key="5">
    <source>
        <dbReference type="ARBA" id="ARBA00022692"/>
    </source>
</evidence>
<organism evidence="10 11">
    <name type="scientific">Rothia santali</name>
    <dbReference type="NCBI Taxonomy" id="2949643"/>
    <lineage>
        <taxon>Bacteria</taxon>
        <taxon>Bacillati</taxon>
        <taxon>Actinomycetota</taxon>
        <taxon>Actinomycetes</taxon>
        <taxon>Micrococcales</taxon>
        <taxon>Micrococcaceae</taxon>
        <taxon>Rothia</taxon>
    </lineage>
</organism>
<dbReference type="SUPFAM" id="SSF103473">
    <property type="entry name" value="MFS general substrate transporter"/>
    <property type="match status" value="1"/>
</dbReference>
<proteinExistence type="predicted"/>
<keyword evidence="4" id="KW-0997">Cell inner membrane</keyword>
<comment type="subcellular location">
    <subcellularLocation>
        <location evidence="1">Cell inner membrane</location>
        <topology evidence="1">Multi-pass membrane protein</topology>
    </subcellularLocation>
</comment>
<evidence type="ECO:0000256" key="3">
    <source>
        <dbReference type="ARBA" id="ARBA00022475"/>
    </source>
</evidence>
<feature type="region of interest" description="Disordered" evidence="8">
    <location>
        <begin position="421"/>
        <end position="440"/>
    </location>
</feature>
<evidence type="ECO:0000313" key="10">
    <source>
        <dbReference type="EMBL" id="MCP3426345.1"/>
    </source>
</evidence>
<feature type="transmembrane region" description="Helical" evidence="9">
    <location>
        <begin position="230"/>
        <end position="248"/>
    </location>
</feature>
<feature type="transmembrane region" description="Helical" evidence="9">
    <location>
        <begin position="359"/>
        <end position="379"/>
    </location>
</feature>
<evidence type="ECO:0000256" key="4">
    <source>
        <dbReference type="ARBA" id="ARBA00022519"/>
    </source>
</evidence>
<dbReference type="Pfam" id="PF01306">
    <property type="entry name" value="LacY_symp"/>
    <property type="match status" value="1"/>
</dbReference>
<feature type="transmembrane region" description="Helical" evidence="9">
    <location>
        <begin position="326"/>
        <end position="347"/>
    </location>
</feature>
<evidence type="ECO:0000256" key="2">
    <source>
        <dbReference type="ARBA" id="ARBA00022448"/>
    </source>
</evidence>
<evidence type="ECO:0000256" key="7">
    <source>
        <dbReference type="ARBA" id="ARBA00023136"/>
    </source>
</evidence>
<keyword evidence="11" id="KW-1185">Reference proteome</keyword>
<dbReference type="AlphaFoldDB" id="A0A9X2HDM1"/>
<sequence length="440" mass="48860">MAAPIRIMAQFKNASYLQSSTTFLLFFASWGIWWSFFQIWLTDSDQGLGLNGAQVGTVYSVNSVATLTLMLFYGTLQDKLDTKRTLVATAAVVMTLIGPFAIWVYRPLLESSFMLGVTLGAVVLSAGFLASAGLFEVLSERLSRRYGYEYGQARMWGSFGYAVVALFAGFLFTVDPELNFWLGSVFGLACLLVILLWRPPAGGREAGSVAEAVQMTPSLREMIGVFRMPHLWLLVVFVFLSWTFYGVFDGQMFPEFYTLLFETPAQGQQVYGVLNSAQVFLEAAMMGLVPLIMRKLGVRTTLMLGILVMFLRILGCAVFEDPYVISFVKMFHAPEVALCVLPILRYFTLHFNPALSATLYLVGFQISGQIGSVILSPILGSLRDAIGYQPTFYVIAGVVFVAGIYGLLVLKRDDQDVQGEPFLRDRDRRAREAEEAPART</sequence>
<evidence type="ECO:0000256" key="9">
    <source>
        <dbReference type="SAM" id="Phobius"/>
    </source>
</evidence>
<dbReference type="GO" id="GO:0005886">
    <property type="term" value="C:plasma membrane"/>
    <property type="evidence" value="ECO:0007669"/>
    <property type="project" value="UniProtKB-SubCell"/>
</dbReference>
<feature type="transmembrane region" description="Helical" evidence="9">
    <location>
        <begin position="391"/>
        <end position="410"/>
    </location>
</feature>